<evidence type="ECO:0000313" key="12">
    <source>
        <dbReference type="EMBL" id="MDT2368745.1"/>
    </source>
</evidence>
<dbReference type="AlphaFoldDB" id="A0A132Z8S3"/>
<keyword evidence="4 6" id="KW-1133">Transmembrane helix</keyword>
<dbReference type="EMBL" id="WEFP01000001">
    <property type="protein sequence ID" value="KAB7576570.1"/>
    <property type="molecule type" value="Genomic_DNA"/>
</dbReference>
<evidence type="ECO:0000313" key="10">
    <source>
        <dbReference type="EMBL" id="KWX16623.1"/>
    </source>
</evidence>
<evidence type="ECO:0000313" key="13">
    <source>
        <dbReference type="EMBL" id="OOL82146.1"/>
    </source>
</evidence>
<evidence type="ECO:0000313" key="8">
    <source>
        <dbReference type="EMBL" id="KAA0689677.1"/>
    </source>
</evidence>
<comment type="subcellular location">
    <subcellularLocation>
        <location evidence="1">Cell membrane</location>
        <topology evidence="1">Multi-pass membrane protein</topology>
    </subcellularLocation>
</comment>
<evidence type="ECO:0000256" key="4">
    <source>
        <dbReference type="ARBA" id="ARBA00022989"/>
    </source>
</evidence>
<dbReference type="EMBL" id="FKLM01000008">
    <property type="protein sequence ID" value="SAM40129.1"/>
    <property type="molecule type" value="Genomic_DNA"/>
</dbReference>
<dbReference type="Proteomes" id="UP000253144">
    <property type="component" value="Unassembled WGS sequence"/>
</dbReference>
<dbReference type="EMBL" id="LEQJ01000006">
    <property type="protein sequence ID" value="RBS32720.1"/>
    <property type="molecule type" value="Genomic_DNA"/>
</dbReference>
<protein>
    <submittedName>
        <fullName evidence="10">Arginine:ornithine antiporter</fullName>
    </submittedName>
    <submittedName>
        <fullName evidence="14">C4-dicarboxylate anaerobic carrier</fullName>
    </submittedName>
    <submittedName>
        <fullName evidence="8">YfcC family protein</fullName>
    </submittedName>
</protein>
<evidence type="ECO:0000313" key="23">
    <source>
        <dbReference type="Proteomes" id="UP000194737"/>
    </source>
</evidence>
<dbReference type="Proteomes" id="UP000448762">
    <property type="component" value="Unassembled WGS sequence"/>
</dbReference>
<reference evidence="7 27" key="9">
    <citation type="submission" date="2018-10" db="EMBL/GenBank/DDBJ databases">
        <title>Escaping from acidified nitrite in gastric host defense: Transcriptomic basis for resistance to free nitrous acid in Enterococcus faecalis.</title>
        <authorList>
            <person name="Yu Z."/>
            <person name="Shi D."/>
            <person name="Liu W."/>
            <person name="Meng F."/>
        </authorList>
    </citation>
    <scope>NUCLEOTIDE SEQUENCE [LARGE SCALE GENOMIC DNA]</scope>
    <source>
        <strain evidence="7 27">JE1</strain>
    </source>
</reference>
<evidence type="ECO:0000313" key="20">
    <source>
        <dbReference type="Proteomes" id="UP000070452"/>
    </source>
</evidence>
<reference evidence="18 28" key="10">
    <citation type="submission" date="2018-10" db="EMBL/GenBank/DDBJ databases">
        <title>Genotypes and phenotypes of Enterococci isolated from broiler chickens.</title>
        <authorList>
            <person name="Muhammad A.R."/>
            <person name="Diarra M.S."/>
        </authorList>
    </citation>
    <scope>NUCLEOTIDE SEQUENCE [LARGE SCALE GENOMIC DNA]</scope>
    <source>
        <strain evidence="18 28">P5 C A 35</strain>
    </source>
</reference>
<dbReference type="PANTHER" id="PTHR43652">
    <property type="entry name" value="BASIC AMINO ACID ANTIPORTER YFCC-RELATED"/>
    <property type="match status" value="1"/>
</dbReference>
<evidence type="ECO:0000256" key="1">
    <source>
        <dbReference type="ARBA" id="ARBA00004651"/>
    </source>
</evidence>
<evidence type="ECO:0000256" key="2">
    <source>
        <dbReference type="ARBA" id="ARBA00022475"/>
    </source>
</evidence>
<name>A0A132Z8S3_ENTFC</name>
<dbReference type="EMBL" id="CP033041">
    <property type="protein sequence ID" value="AYM73302.1"/>
    <property type="molecule type" value="Genomic_DNA"/>
</dbReference>
<evidence type="ECO:0000313" key="22">
    <source>
        <dbReference type="Proteomes" id="UP000191171"/>
    </source>
</evidence>
<evidence type="ECO:0000313" key="21">
    <source>
        <dbReference type="Proteomes" id="UP000183509"/>
    </source>
</evidence>
<keyword evidence="5 6" id="KW-0472">Membrane</keyword>
<dbReference type="Proteomes" id="UP000249070">
    <property type="component" value="Unassembled WGS sequence"/>
</dbReference>
<evidence type="ECO:0000313" key="17">
    <source>
        <dbReference type="EMBL" id="RBS32720.1"/>
    </source>
</evidence>
<dbReference type="Proteomes" id="UP000183509">
    <property type="component" value="Unassembled WGS sequence"/>
</dbReference>
<reference evidence="8 29" key="8">
    <citation type="submission" date="2018-07" db="EMBL/GenBank/DDBJ databases">
        <title>High quality draft genome sequencing of Enterococcus faecium exhibiting probiotic potential isolated from mucus of freshwater fish.</title>
        <authorList>
            <person name="El-Jeni R."/>
            <person name="Ghedira K."/>
            <person name="Abdelhak S."/>
            <person name="El-Bour M."/>
            <person name="Bouhaouala-Zahar B."/>
        </authorList>
    </citation>
    <scope>NUCLEOTIDE SEQUENCE [LARGE SCALE GENOMIC DNA]</scope>
    <source>
        <strain evidence="8 29">R.A73</strain>
    </source>
</reference>
<dbReference type="Pfam" id="PF03606">
    <property type="entry name" value="DcuC"/>
    <property type="match status" value="1"/>
</dbReference>
<dbReference type="EMBL" id="JAMWMK010000005">
    <property type="protein sequence ID" value="MDC4247313.1"/>
    <property type="molecule type" value="Genomic_DNA"/>
</dbReference>
<reference evidence="13 22" key="4">
    <citation type="submission" date="2017-02" db="EMBL/GenBank/DDBJ databases">
        <title>Clonality and virulence of isolates of VRE in Hematopoietic Stem Cell Transplanted (HSCT) patients.</title>
        <authorList>
            <person name="Marchi A.P."/>
            <person name="Martins R.C."/>
            <person name="Marie S.K."/>
            <person name="Levin A.S."/>
            <person name="Costa S.F."/>
        </authorList>
    </citation>
    <scope>NUCLEOTIDE SEQUENCE [LARGE SCALE GENOMIC DNA]</scope>
    <source>
        <strain evidence="13 22">LIM1759</strain>
    </source>
</reference>
<dbReference type="EMBL" id="NGLB01000001">
    <property type="protein sequence ID" value="OTO00156.1"/>
    <property type="molecule type" value="Genomic_DNA"/>
</dbReference>
<dbReference type="Proteomes" id="UP001260956">
    <property type="component" value="Unassembled WGS sequence"/>
</dbReference>
<feature type="transmembrane region" description="Helical" evidence="6">
    <location>
        <begin position="271"/>
        <end position="290"/>
    </location>
</feature>
<feature type="transmembrane region" description="Helical" evidence="6">
    <location>
        <begin position="454"/>
        <end position="477"/>
    </location>
</feature>
<proteinExistence type="predicted"/>
<dbReference type="RefSeq" id="WP_002290168.1">
    <property type="nucleotide sequence ID" value="NZ_AP022341.1"/>
</dbReference>
<dbReference type="PATRIC" id="fig|1352.1358.peg.2069"/>
<dbReference type="GO" id="GO:0005886">
    <property type="term" value="C:plasma membrane"/>
    <property type="evidence" value="ECO:0007669"/>
    <property type="project" value="UniProtKB-SubCell"/>
</dbReference>
<reference evidence="10 20" key="2">
    <citation type="submission" date="2016-01" db="EMBL/GenBank/DDBJ databases">
        <title>Molecular Mechanisms for transfer of large genomic segments between Enterococcus faecium strains.</title>
        <authorList>
            <person name="Garcia-Solache M.A."/>
            <person name="Lebreton F."/>
            <person name="Mclaughlin R.E."/>
            <person name="Whiteaker J.D."/>
            <person name="Gilmore M.S."/>
            <person name="Rice L.B."/>
        </authorList>
    </citation>
    <scope>NUCLEOTIDE SEQUENCE [LARGE SCALE GENOMIC DNA]</scope>
    <source>
        <strain evidence="10 20">D344RRF x C68</strain>
    </source>
</reference>
<evidence type="ECO:0000256" key="6">
    <source>
        <dbReference type="SAM" id="Phobius"/>
    </source>
</evidence>
<reference evidence="9 30" key="11">
    <citation type="submission" date="2019-10" db="EMBL/GenBank/DDBJ databases">
        <title>Evolutionary dynamics of vancomycin-resistant Enterococcus faecium during gastrointestinal tract colonization and bloodstream infection in immunocompromised pediatric patients.</title>
        <authorList>
            <person name="Chilambi G.S."/>
            <person name="Nordstrom H.R."/>
            <person name="Evans D.R."/>
            <person name="Ferrolino J."/>
            <person name="Hayden R.T."/>
            <person name="Maron G.M."/>
            <person name="Vo A.N."/>
            <person name="Gilmore M.S."/>
            <person name="Wolf J."/>
            <person name="Rosch J.W."/>
            <person name="Van Tyne D."/>
        </authorList>
    </citation>
    <scope>NUCLEOTIDE SEQUENCE [LARGE SCALE GENOMIC DNA]</scope>
    <source>
        <strain evidence="9 30">VRECG27</strain>
    </source>
</reference>
<feature type="transmembrane region" description="Helical" evidence="6">
    <location>
        <begin position="151"/>
        <end position="174"/>
    </location>
</feature>
<evidence type="ECO:0000313" key="25">
    <source>
        <dbReference type="Proteomes" id="UP000249070"/>
    </source>
</evidence>
<dbReference type="Proteomes" id="UP000070452">
    <property type="component" value="Unassembled WGS sequence"/>
</dbReference>
<reference evidence="12" key="13">
    <citation type="submission" date="2023-03" db="EMBL/GenBank/DDBJ databases">
        <authorList>
            <person name="Shen W."/>
            <person name="Cai J."/>
        </authorList>
    </citation>
    <scope>NUCLEOTIDE SEQUENCE</scope>
    <source>
        <strain evidence="12">B1010-2</strain>
    </source>
</reference>
<organism evidence="8 29">
    <name type="scientific">Enterococcus faecium</name>
    <name type="common">Streptococcus faecium</name>
    <dbReference type="NCBI Taxonomy" id="1352"/>
    <lineage>
        <taxon>Bacteria</taxon>
        <taxon>Bacillati</taxon>
        <taxon>Bacillota</taxon>
        <taxon>Bacilli</taxon>
        <taxon>Lactobacillales</taxon>
        <taxon>Enterococcaceae</taxon>
        <taxon>Enterococcus</taxon>
    </lineage>
</organism>
<reference evidence="15 23" key="5">
    <citation type="submission" date="2017-05" db="EMBL/GenBank/DDBJ databases">
        <title>The Genome Sequence of Enterococcus faecium 6F2_DIV0138.</title>
        <authorList>
            <consortium name="The Broad Institute Genomics Platform"/>
            <consortium name="The Broad Institute Genomic Center for Infectious Diseases"/>
            <person name="Earl A."/>
            <person name="Manson A."/>
            <person name="Schwartman J."/>
            <person name="Gilmore M."/>
            <person name="Abouelleil A."/>
            <person name="Cao P."/>
            <person name="Chapman S."/>
            <person name="Cusick C."/>
            <person name="Shea T."/>
            <person name="Young S."/>
            <person name="Neafsey D."/>
            <person name="Nusbaum C."/>
            <person name="Birren B."/>
        </authorList>
    </citation>
    <scope>NUCLEOTIDE SEQUENCE [LARGE SCALE GENOMIC DNA]</scope>
    <source>
        <strain evidence="15 23">6F2_DIV0138</strain>
    </source>
</reference>
<reference evidence="14 24" key="6">
    <citation type="submission" date="2017-05" db="EMBL/GenBank/DDBJ databases">
        <title>The Genome Sequence of Enterococcus faecium 7H8_DIV0219.</title>
        <authorList>
            <consortium name="The Broad Institute Genomics Platform"/>
            <consortium name="The Broad Institute Genomic Center for Infectious Diseases"/>
            <person name="Earl A."/>
            <person name="Manson A."/>
            <person name="Schwartman J."/>
            <person name="Gilmore M."/>
            <person name="Abouelleil A."/>
            <person name="Cao P."/>
            <person name="Chapman S."/>
            <person name="Cusick C."/>
            <person name="Shea T."/>
            <person name="Young S."/>
            <person name="Neafsey D."/>
            <person name="Nusbaum C."/>
            <person name="Birren B."/>
        </authorList>
    </citation>
    <scope>NUCLEOTIDE SEQUENCE [LARGE SCALE GENOMIC DNA]</scope>
    <source>
        <strain evidence="14 24">7H8_DIV0219</strain>
    </source>
</reference>
<feature type="transmembrane region" description="Helical" evidence="6">
    <location>
        <begin position="355"/>
        <end position="375"/>
    </location>
</feature>
<evidence type="ECO:0000313" key="7">
    <source>
        <dbReference type="EMBL" id="AYM73302.1"/>
    </source>
</evidence>
<dbReference type="Proteomes" id="UP000469871">
    <property type="component" value="Unassembled WGS sequence"/>
</dbReference>
<dbReference type="EMBL" id="RKNM01000007">
    <property type="protein sequence ID" value="ROX56198.1"/>
    <property type="molecule type" value="Genomic_DNA"/>
</dbReference>
<dbReference type="EMBL" id="QHGU01000009">
    <property type="protein sequence ID" value="PZM56666.1"/>
    <property type="molecule type" value="Genomic_DNA"/>
</dbReference>
<dbReference type="Proteomes" id="UP000275747">
    <property type="component" value="Chromosome"/>
</dbReference>
<evidence type="ECO:0000313" key="14">
    <source>
        <dbReference type="EMBL" id="OTN95736.1"/>
    </source>
</evidence>
<feature type="transmembrane region" description="Helical" evidence="6">
    <location>
        <begin position="489"/>
        <end position="506"/>
    </location>
</feature>
<dbReference type="EMBL" id="LRHK01000005">
    <property type="protein sequence ID" value="KWX16623.1"/>
    <property type="molecule type" value="Genomic_DNA"/>
</dbReference>
<evidence type="ECO:0000313" key="28">
    <source>
        <dbReference type="Proteomes" id="UP000281752"/>
    </source>
</evidence>
<keyword evidence="2" id="KW-1003">Cell membrane</keyword>
<dbReference type="EMBL" id="QOVC01000008">
    <property type="protein sequence ID" value="KAA0689677.1"/>
    <property type="molecule type" value="Genomic_DNA"/>
</dbReference>
<evidence type="ECO:0000256" key="5">
    <source>
        <dbReference type="ARBA" id="ARBA00023136"/>
    </source>
</evidence>
<reference evidence="16 25" key="7">
    <citation type="submission" date="2018-05" db="EMBL/GenBank/DDBJ databases">
        <title>Vancomycin-resistant Enterococcus faecium strain from Chelyabinsk, Russia.</title>
        <authorList>
            <person name="Gostev V."/>
            <person name="Goncharov A."/>
            <person name="Kolodzhieva V."/>
            <person name="Suvorov A."/>
            <person name="Sidorenko S."/>
            <person name="Zueva L."/>
        </authorList>
    </citation>
    <scope>NUCLEOTIDE SEQUENCE [LARGE SCALE GENOMIC DNA]</scope>
    <source>
        <strain evidence="16 25">20</strain>
    </source>
</reference>
<gene>
    <name evidence="15" type="ORF">A5804_001650</name>
    <name evidence="14" type="ORF">A5810_000041</name>
    <name evidence="10" type="ORF">AWT83_13975</name>
    <name evidence="13" type="ORF">B1P95_10825</name>
    <name evidence="7" type="ORF">D9Z05_08520</name>
    <name evidence="16" type="ORF">DKP91_03125</name>
    <name evidence="19" type="ORF">DTPHA_600815</name>
    <name evidence="8" type="ORF">DTX73_10435</name>
    <name evidence="17" type="ORF">EB12_01201</name>
    <name evidence="18" type="ORF">EGW36_07025</name>
    <name evidence="9" type="ORF">GBM73_04195</name>
    <name evidence="11" type="ORF">M3X98_04480</name>
    <name evidence="12" type="ORF">P6Z85_00880</name>
</gene>
<dbReference type="EMBL" id="MVGJ01000062">
    <property type="protein sequence ID" value="OOL82146.1"/>
    <property type="molecule type" value="Genomic_DNA"/>
</dbReference>
<dbReference type="Proteomes" id="UP000194885">
    <property type="component" value="Unassembled WGS sequence"/>
</dbReference>
<dbReference type="EMBL" id="JARPTX010000002">
    <property type="protein sequence ID" value="MDT2368745.1"/>
    <property type="molecule type" value="Genomic_DNA"/>
</dbReference>
<evidence type="ECO:0000313" key="24">
    <source>
        <dbReference type="Proteomes" id="UP000194885"/>
    </source>
</evidence>
<keyword evidence="3 6" id="KW-0812">Transmembrane</keyword>
<dbReference type="STRING" id="1352.AL014_04680"/>
<reference evidence="17 26" key="1">
    <citation type="submission" date="2015-06" db="EMBL/GenBank/DDBJ databases">
        <title>The Genome Sequence of Enterococcus faecium 131EA1.</title>
        <authorList>
            <consortium name="The Broad Institute Genomics Platform"/>
            <consortium name="The Broad Institute Genome Sequencing Center for Infectious Disease"/>
            <person name="Earl A.M."/>
            <person name="Van Tyne D."/>
            <person name="Lebreton F."/>
            <person name="Saavedra J.T."/>
            <person name="Gilmore M.S."/>
            <person name="Manson Mcguire A."/>
            <person name="Clock S."/>
            <person name="Crupain M."/>
            <person name="Rangan U."/>
            <person name="Young S."/>
            <person name="Abouelleil A."/>
            <person name="Cao P."/>
            <person name="Chapman S.B."/>
            <person name="Griggs A."/>
            <person name="Priest M."/>
            <person name="Shea T."/>
            <person name="Wortman J."/>
            <person name="Nusbaum C."/>
            <person name="Birren B."/>
        </authorList>
    </citation>
    <scope>NUCLEOTIDE SEQUENCE [LARGE SCALE GENOMIC DNA]</scope>
    <source>
        <strain evidence="17 26">131EA1</strain>
    </source>
</reference>
<feature type="transmembrane region" description="Helical" evidence="6">
    <location>
        <begin position="85"/>
        <end position="105"/>
    </location>
</feature>
<evidence type="ECO:0000313" key="9">
    <source>
        <dbReference type="EMBL" id="KAB7576570.1"/>
    </source>
</evidence>
<accession>A0A132Z8S3</accession>
<dbReference type="Proteomes" id="UP001141166">
    <property type="component" value="Unassembled WGS sequence"/>
</dbReference>
<feature type="transmembrane region" description="Helical" evidence="6">
    <location>
        <begin position="206"/>
        <end position="225"/>
    </location>
</feature>
<dbReference type="Proteomes" id="UP000194737">
    <property type="component" value="Unassembled WGS sequence"/>
</dbReference>
<evidence type="ECO:0000313" key="11">
    <source>
        <dbReference type="EMBL" id="MDC4247313.1"/>
    </source>
</evidence>
<evidence type="ECO:0000313" key="19">
    <source>
        <dbReference type="EMBL" id="SAM40129.1"/>
    </source>
</evidence>
<evidence type="ECO:0000313" key="29">
    <source>
        <dbReference type="Proteomes" id="UP000448762"/>
    </source>
</evidence>
<dbReference type="EMBL" id="NGKW01000001">
    <property type="protein sequence ID" value="OTN95736.1"/>
    <property type="molecule type" value="Genomic_DNA"/>
</dbReference>
<evidence type="ECO:0000313" key="16">
    <source>
        <dbReference type="EMBL" id="PZM56666.1"/>
    </source>
</evidence>
<sequence length="507" mass="54622">MEQTKKKKFQMPSAYTVLFIIIAVIAVLTWFIPAGHYSVDDAGNIVAGSYERVQQNPQGLWDIFMAPINGMLGVPAGELTKETPAAIPISFFILVVGGFLGIINKTGALDAGIASVVKKFKGKEKMLIPVLMLLFALGGSTYGMAEETIPFYALLIPVMMAVGFDTVVAVAIVLVGSQVGCLASTVNPFATGVASQAVGISMGEGIGLRFLMFVILLAISIVYVYRYASKIEKDPTKSLVYNQRKEDMKHFDIEAIGRQEVITKKQKHVNVLFFITFGIMIISLIPWTTLNANFTIFESLTNWLTNLPVLGTVLGKSMLPLGDWYFPEITMLFLVMSIVVAITYGMKESEFVSEFLAGASDLIGVAIVVAVARGIQVVMNNGLITDTILHWGEQGLSSLSSSVFIIITFIFYIPMSFLIPSTSGLAAATMGIMGPMGEFAGVGKDLVITAYQSASGLVNLITPTSAIVMGAVAIARFDVSVWWKFTGKLIAILFVAICVILGVAAMF</sequence>
<feature type="transmembrane region" description="Helical" evidence="6">
    <location>
        <begin position="324"/>
        <end position="343"/>
    </location>
</feature>
<dbReference type="GeneID" id="66497842"/>
<feature type="transmembrane region" description="Helical" evidence="6">
    <location>
        <begin position="126"/>
        <end position="145"/>
    </location>
</feature>
<dbReference type="PANTHER" id="PTHR43652:SF6">
    <property type="entry name" value="ARGININE REPRESSOR"/>
    <property type="match status" value="1"/>
</dbReference>
<evidence type="ECO:0000313" key="26">
    <source>
        <dbReference type="Proteomes" id="UP000253144"/>
    </source>
</evidence>
<evidence type="ECO:0000313" key="18">
    <source>
        <dbReference type="EMBL" id="ROX56198.1"/>
    </source>
</evidence>
<evidence type="ECO:0000313" key="30">
    <source>
        <dbReference type="Proteomes" id="UP000469871"/>
    </source>
</evidence>
<feature type="transmembrane region" description="Helical" evidence="6">
    <location>
        <begin position="12"/>
        <end position="32"/>
    </location>
</feature>
<evidence type="ECO:0000256" key="3">
    <source>
        <dbReference type="ARBA" id="ARBA00022692"/>
    </source>
</evidence>
<reference evidence="11" key="12">
    <citation type="submission" date="2022-05" db="EMBL/GenBank/DDBJ databases">
        <title>Draft genome sequences of Clostridium perfringens strains isolated from Peru.</title>
        <authorList>
            <person name="Hurtado R."/>
            <person name="Lima L."/>
            <person name="Sousa T."/>
            <person name="Jaiswal A.K."/>
            <person name="Tiwari S."/>
            <person name="Maturrano L."/>
            <person name="Brenig B."/>
            <person name="Azevedo V."/>
        </authorList>
    </citation>
    <scope>NUCLEOTIDE SEQUENCE</scope>
    <source>
        <strain evidence="11">CP4</strain>
    </source>
</reference>
<dbReference type="Proteomes" id="UP000191171">
    <property type="component" value="Unassembled WGS sequence"/>
</dbReference>
<dbReference type="InterPro" id="IPR018385">
    <property type="entry name" value="C4_dicarb_anaerob_car-like"/>
</dbReference>
<reference evidence="19 21" key="3">
    <citation type="submission" date="2016-04" db="EMBL/GenBank/DDBJ databases">
        <authorList>
            <person name="Millard A."/>
        </authorList>
    </citation>
    <scope>NUCLEOTIDE SEQUENCE [LARGE SCALE GENOMIC DNA]</scope>
    <source>
        <strain evidence="19">Isolate 22</strain>
    </source>
</reference>
<dbReference type="Proteomes" id="UP000281752">
    <property type="component" value="Unassembled WGS sequence"/>
</dbReference>
<feature type="transmembrane region" description="Helical" evidence="6">
    <location>
        <begin position="181"/>
        <end position="200"/>
    </location>
</feature>
<dbReference type="InterPro" id="IPR051679">
    <property type="entry name" value="DASS-Related_Transporters"/>
</dbReference>
<dbReference type="OMA" id="TATILHW"/>
<evidence type="ECO:0000313" key="27">
    <source>
        <dbReference type="Proteomes" id="UP000275747"/>
    </source>
</evidence>
<evidence type="ECO:0000313" key="15">
    <source>
        <dbReference type="EMBL" id="OTO00156.1"/>
    </source>
</evidence>